<dbReference type="Gene3D" id="6.10.320.10">
    <property type="match status" value="1"/>
</dbReference>
<evidence type="ECO:0000313" key="1">
    <source>
        <dbReference type="EMBL" id="PZW27457.1"/>
    </source>
</evidence>
<name>A0A326U852_THEHA</name>
<organism evidence="1 2">
    <name type="scientific">Thermosporothrix hazakensis</name>
    <dbReference type="NCBI Taxonomy" id="644383"/>
    <lineage>
        <taxon>Bacteria</taxon>
        <taxon>Bacillati</taxon>
        <taxon>Chloroflexota</taxon>
        <taxon>Ktedonobacteria</taxon>
        <taxon>Ktedonobacterales</taxon>
        <taxon>Thermosporotrichaceae</taxon>
        <taxon>Thermosporothrix</taxon>
    </lineage>
</organism>
<dbReference type="CDD" id="cd12208">
    <property type="entry name" value="DIP1984-like"/>
    <property type="match status" value="1"/>
</dbReference>
<accession>A0A326U852</accession>
<dbReference type="AlphaFoldDB" id="A0A326U852"/>
<evidence type="ECO:0008006" key="3">
    <source>
        <dbReference type="Google" id="ProtNLM"/>
    </source>
</evidence>
<evidence type="ECO:0000313" key="2">
    <source>
        <dbReference type="Proteomes" id="UP000248806"/>
    </source>
</evidence>
<comment type="caution">
    <text evidence="1">The sequence shown here is derived from an EMBL/GenBank/DDBJ whole genome shotgun (WGS) entry which is preliminary data.</text>
</comment>
<dbReference type="RefSeq" id="WP_111323903.1">
    <property type="nucleotide sequence ID" value="NZ_BIFX01000001.1"/>
</dbReference>
<dbReference type="InterPro" id="IPR047741">
    <property type="entry name" value="DIP1984-like"/>
</dbReference>
<dbReference type="Proteomes" id="UP000248806">
    <property type="component" value="Unassembled WGS sequence"/>
</dbReference>
<protein>
    <recommendedName>
        <fullName evidence="3">Septicolysin</fullName>
    </recommendedName>
</protein>
<gene>
    <name evidence="1" type="ORF">EI42_03543</name>
</gene>
<dbReference type="NCBIfam" id="NF038048">
    <property type="entry name" value="DIP1984_fam"/>
    <property type="match status" value="1"/>
</dbReference>
<dbReference type="Pfam" id="PF20935">
    <property type="entry name" value="DUF6847"/>
    <property type="match status" value="1"/>
</dbReference>
<reference evidence="1 2" key="1">
    <citation type="submission" date="2018-06" db="EMBL/GenBank/DDBJ databases">
        <title>Genomic Encyclopedia of Archaeal and Bacterial Type Strains, Phase II (KMG-II): from individual species to whole genera.</title>
        <authorList>
            <person name="Goeker M."/>
        </authorList>
    </citation>
    <scope>NUCLEOTIDE SEQUENCE [LARGE SCALE GENOMIC DNA]</scope>
    <source>
        <strain evidence="1 2">ATCC BAA-1881</strain>
    </source>
</reference>
<dbReference type="OrthoDB" id="3730241at2"/>
<proteinExistence type="predicted"/>
<sequence>MKLAEALVLRADLQKRLAQLHSRMLQSVLVQEGDTPPEDPQELRAEYSRLLQELQTLIVRINKTNLQTRFDEHQTLTEALARRDILSKEYTFLHEAANTAADRTDRYGHAEIRKVATVDVAALRKQADEIARRRRELDTAIQEKNWLTELVD</sequence>
<dbReference type="EMBL" id="QKUF01000012">
    <property type="protein sequence ID" value="PZW27457.1"/>
    <property type="molecule type" value="Genomic_DNA"/>
</dbReference>
<keyword evidence="2" id="KW-1185">Reference proteome</keyword>